<dbReference type="RefSeq" id="WP_114436529.1">
    <property type="nucleotide sequence ID" value="NZ_QPIZ01000004.1"/>
</dbReference>
<sequence>MITYHFNKDLNIVEAAYSGKILIQDLLEYGEKISGDPELPKGILRIFTDVSGAEYEIAQADYPKLVDALRFHVKDFKFVKAAFLQETPRQTALSMLFGNQVNIPNYYHKVFSYRDAAIQWLFCNCR</sequence>
<evidence type="ECO:0000313" key="1">
    <source>
        <dbReference type="EMBL" id="RCW38342.1"/>
    </source>
</evidence>
<keyword evidence="2" id="KW-1185">Reference proteome</keyword>
<protein>
    <recommendedName>
        <fullName evidence="3">SpoIIAA-like protein</fullName>
    </recommendedName>
</protein>
<name>A0A368VB50_9BACT</name>
<dbReference type="EMBL" id="QPIZ01000004">
    <property type="protein sequence ID" value="RCW38342.1"/>
    <property type="molecule type" value="Genomic_DNA"/>
</dbReference>
<reference evidence="1 2" key="1">
    <citation type="submission" date="2018-07" db="EMBL/GenBank/DDBJ databases">
        <title>Freshwater and sediment microbial communities from various areas in North America, analyzing microbe dynamics in response to fracking.</title>
        <authorList>
            <person name="Lamendella R."/>
        </authorList>
    </citation>
    <scope>NUCLEOTIDE SEQUENCE [LARGE SCALE GENOMIC DNA]</scope>
    <source>
        <strain evidence="1 2">160A</strain>
    </source>
</reference>
<dbReference type="AlphaFoldDB" id="A0A368VB50"/>
<gene>
    <name evidence="1" type="ORF">DFO77_104100</name>
</gene>
<evidence type="ECO:0000313" key="2">
    <source>
        <dbReference type="Proteomes" id="UP000252733"/>
    </source>
</evidence>
<dbReference type="Proteomes" id="UP000252733">
    <property type="component" value="Unassembled WGS sequence"/>
</dbReference>
<evidence type="ECO:0008006" key="3">
    <source>
        <dbReference type="Google" id="ProtNLM"/>
    </source>
</evidence>
<accession>A0A368VB50</accession>
<organism evidence="1 2">
    <name type="scientific">Marinilabilia salmonicolor</name>
    <dbReference type="NCBI Taxonomy" id="989"/>
    <lineage>
        <taxon>Bacteria</taxon>
        <taxon>Pseudomonadati</taxon>
        <taxon>Bacteroidota</taxon>
        <taxon>Bacteroidia</taxon>
        <taxon>Marinilabiliales</taxon>
        <taxon>Marinilabiliaceae</taxon>
        <taxon>Marinilabilia</taxon>
    </lineage>
</organism>
<proteinExistence type="predicted"/>
<comment type="caution">
    <text evidence="1">The sequence shown here is derived from an EMBL/GenBank/DDBJ whole genome shotgun (WGS) entry which is preliminary data.</text>
</comment>